<comment type="caution">
    <text evidence="7">The sequence shown here is derived from an EMBL/GenBank/DDBJ whole genome shotgun (WGS) entry which is preliminary data.</text>
</comment>
<feature type="domain" description="WPP" evidence="6">
    <location>
        <begin position="49"/>
        <end position="146"/>
    </location>
</feature>
<feature type="region of interest" description="Disordered" evidence="5">
    <location>
        <begin position="138"/>
        <end position="181"/>
    </location>
</feature>
<dbReference type="EMBL" id="JAUJYO010000017">
    <property type="protein sequence ID" value="KAK1293329.1"/>
    <property type="molecule type" value="Genomic_DNA"/>
</dbReference>
<dbReference type="PANTHER" id="PTHR34362">
    <property type="entry name" value="WPP DOMAIN-CONTAINING PROTEIN 1-RELATED"/>
    <property type="match status" value="1"/>
</dbReference>
<feature type="compositionally biased region" description="Basic and acidic residues" evidence="5">
    <location>
        <begin position="17"/>
        <end position="43"/>
    </location>
</feature>
<feature type="compositionally biased region" description="Low complexity" evidence="5">
    <location>
        <begin position="143"/>
        <end position="156"/>
    </location>
</feature>
<proteinExistence type="predicted"/>
<feature type="compositionally biased region" description="Low complexity" evidence="5">
    <location>
        <begin position="168"/>
        <end position="181"/>
    </location>
</feature>
<dbReference type="InterPro" id="IPR025265">
    <property type="entry name" value="WPP_dom"/>
</dbReference>
<comment type="subcellular location">
    <subcellularLocation>
        <location evidence="2">Cytoplasm</location>
    </subcellularLocation>
    <subcellularLocation>
        <location evidence="1">Nucleus</location>
    </subcellularLocation>
</comment>
<keyword evidence="3" id="KW-0963">Cytoplasm</keyword>
<keyword evidence="8" id="KW-1185">Reference proteome</keyword>
<evidence type="ECO:0000256" key="3">
    <source>
        <dbReference type="ARBA" id="ARBA00022490"/>
    </source>
</evidence>
<dbReference type="AlphaFoldDB" id="A0AAV9CXX9"/>
<reference evidence="7" key="1">
    <citation type="journal article" date="2023" name="Nat. Commun.">
        <title>Diploid and tetraploid genomes of Acorus and the evolution of monocots.</title>
        <authorList>
            <person name="Ma L."/>
            <person name="Liu K.W."/>
            <person name="Li Z."/>
            <person name="Hsiao Y.Y."/>
            <person name="Qi Y."/>
            <person name="Fu T."/>
            <person name="Tang G.D."/>
            <person name="Zhang D."/>
            <person name="Sun W.H."/>
            <person name="Liu D.K."/>
            <person name="Li Y."/>
            <person name="Chen G.Z."/>
            <person name="Liu X.D."/>
            <person name="Liao X.Y."/>
            <person name="Jiang Y.T."/>
            <person name="Yu X."/>
            <person name="Hao Y."/>
            <person name="Huang J."/>
            <person name="Zhao X.W."/>
            <person name="Ke S."/>
            <person name="Chen Y.Y."/>
            <person name="Wu W.L."/>
            <person name="Hsu J.L."/>
            <person name="Lin Y.F."/>
            <person name="Huang M.D."/>
            <person name="Li C.Y."/>
            <person name="Huang L."/>
            <person name="Wang Z.W."/>
            <person name="Zhao X."/>
            <person name="Zhong W.Y."/>
            <person name="Peng D.H."/>
            <person name="Ahmad S."/>
            <person name="Lan S."/>
            <person name="Zhang J.S."/>
            <person name="Tsai W.C."/>
            <person name="Van de Peer Y."/>
            <person name="Liu Z.J."/>
        </authorList>
    </citation>
    <scope>NUCLEOTIDE SEQUENCE</scope>
    <source>
        <strain evidence="7">CP</strain>
    </source>
</reference>
<dbReference type="Gene3D" id="1.10.246.200">
    <property type="entry name" value="WPP domain"/>
    <property type="match status" value="1"/>
</dbReference>
<evidence type="ECO:0000259" key="6">
    <source>
        <dbReference type="Pfam" id="PF13943"/>
    </source>
</evidence>
<feature type="region of interest" description="Disordered" evidence="5">
    <location>
        <begin position="1"/>
        <end position="43"/>
    </location>
</feature>
<evidence type="ECO:0000256" key="4">
    <source>
        <dbReference type="ARBA" id="ARBA00023242"/>
    </source>
</evidence>
<dbReference type="PANTHER" id="PTHR34362:SF1">
    <property type="entry name" value="WPP DOMAIN-CONTAINING PROTEIN 1-RELATED"/>
    <property type="match status" value="1"/>
</dbReference>
<accession>A0AAV9CXX9</accession>
<evidence type="ECO:0000256" key="2">
    <source>
        <dbReference type="ARBA" id="ARBA00004496"/>
    </source>
</evidence>
<name>A0AAV9CXX9_ACOCL</name>
<dbReference type="Pfam" id="PF13943">
    <property type="entry name" value="WPP"/>
    <property type="match status" value="1"/>
</dbReference>
<protein>
    <submittedName>
        <fullName evidence="7">MFP1 attachment factor 1</fullName>
    </submittedName>
</protein>
<sequence length="181" mass="19422">MAEEEPLEQQSPPVQEPHQDEEPSDKERETSTDGQDARLSSEMRKINISLNLWPPTQRTRDAVINRLVETLSAPSSVLSKRYGSLPPDEAAIAARLIEEEAFSGASSSSSADTAAGEDDGIGILQIYSKEISRRMIETVKARAASSSPDASAGAPSETVESTDKASGEETWSVVESETSQA</sequence>
<evidence type="ECO:0000313" key="8">
    <source>
        <dbReference type="Proteomes" id="UP001180020"/>
    </source>
</evidence>
<dbReference type="GO" id="GO:0005737">
    <property type="term" value="C:cytoplasm"/>
    <property type="evidence" value="ECO:0007669"/>
    <property type="project" value="UniProtKB-SubCell"/>
</dbReference>
<organism evidence="7 8">
    <name type="scientific">Acorus calamus</name>
    <name type="common">Sweet flag</name>
    <dbReference type="NCBI Taxonomy" id="4465"/>
    <lineage>
        <taxon>Eukaryota</taxon>
        <taxon>Viridiplantae</taxon>
        <taxon>Streptophyta</taxon>
        <taxon>Embryophyta</taxon>
        <taxon>Tracheophyta</taxon>
        <taxon>Spermatophyta</taxon>
        <taxon>Magnoliopsida</taxon>
        <taxon>Liliopsida</taxon>
        <taxon>Acoraceae</taxon>
        <taxon>Acorus</taxon>
    </lineage>
</organism>
<evidence type="ECO:0000313" key="7">
    <source>
        <dbReference type="EMBL" id="KAK1293329.1"/>
    </source>
</evidence>
<gene>
    <name evidence="7" type="primary">MAF1</name>
    <name evidence="7" type="ORF">QJS10_CPB17g02288</name>
</gene>
<dbReference type="InterPro" id="IPR038214">
    <property type="entry name" value="WPP_sf"/>
</dbReference>
<evidence type="ECO:0000256" key="5">
    <source>
        <dbReference type="SAM" id="MobiDB-lite"/>
    </source>
</evidence>
<reference evidence="7" key="2">
    <citation type="submission" date="2023-06" db="EMBL/GenBank/DDBJ databases">
        <authorList>
            <person name="Ma L."/>
            <person name="Liu K.-W."/>
            <person name="Li Z."/>
            <person name="Hsiao Y.-Y."/>
            <person name="Qi Y."/>
            <person name="Fu T."/>
            <person name="Tang G."/>
            <person name="Zhang D."/>
            <person name="Sun W.-H."/>
            <person name="Liu D.-K."/>
            <person name="Li Y."/>
            <person name="Chen G.-Z."/>
            <person name="Liu X.-D."/>
            <person name="Liao X.-Y."/>
            <person name="Jiang Y.-T."/>
            <person name="Yu X."/>
            <person name="Hao Y."/>
            <person name="Huang J."/>
            <person name="Zhao X.-W."/>
            <person name="Ke S."/>
            <person name="Chen Y.-Y."/>
            <person name="Wu W.-L."/>
            <person name="Hsu J.-L."/>
            <person name="Lin Y.-F."/>
            <person name="Huang M.-D."/>
            <person name="Li C.-Y."/>
            <person name="Huang L."/>
            <person name="Wang Z.-W."/>
            <person name="Zhao X."/>
            <person name="Zhong W.-Y."/>
            <person name="Peng D.-H."/>
            <person name="Ahmad S."/>
            <person name="Lan S."/>
            <person name="Zhang J.-S."/>
            <person name="Tsai W.-C."/>
            <person name="Van De Peer Y."/>
            <person name="Liu Z.-J."/>
        </authorList>
    </citation>
    <scope>NUCLEOTIDE SEQUENCE</scope>
    <source>
        <strain evidence="7">CP</strain>
        <tissue evidence="7">Leaves</tissue>
    </source>
</reference>
<keyword evidence="4" id="KW-0539">Nucleus</keyword>
<dbReference type="GO" id="GO:0000278">
    <property type="term" value="P:mitotic cell cycle"/>
    <property type="evidence" value="ECO:0007669"/>
    <property type="project" value="InterPro"/>
</dbReference>
<dbReference type="GO" id="GO:0005634">
    <property type="term" value="C:nucleus"/>
    <property type="evidence" value="ECO:0007669"/>
    <property type="project" value="UniProtKB-SubCell"/>
</dbReference>
<dbReference type="Proteomes" id="UP001180020">
    <property type="component" value="Unassembled WGS sequence"/>
</dbReference>
<dbReference type="GO" id="GO:0048527">
    <property type="term" value="P:lateral root development"/>
    <property type="evidence" value="ECO:0007669"/>
    <property type="project" value="InterPro"/>
</dbReference>
<evidence type="ECO:0000256" key="1">
    <source>
        <dbReference type="ARBA" id="ARBA00004123"/>
    </source>
</evidence>
<dbReference type="InterPro" id="IPR044692">
    <property type="entry name" value="WPP1/2/3"/>
</dbReference>